<evidence type="ECO:0000313" key="1">
    <source>
        <dbReference type="EMBL" id="GAL59069.1"/>
    </source>
</evidence>
<sequence>MPTTEELVAQAEQTRQALLKRVDEVTTDWRVELALEDISEGAKAKLSAWMNYKREIKAVNVSTAPFVK</sequence>
<comment type="caution">
    <text evidence="1">The sequence shown here is derived from an EMBL/GenBank/DDBJ whole genome shotgun (WGS) entry which is preliminary data.</text>
</comment>
<protein>
    <submittedName>
        <fullName evidence="1">Predicted tail fiber assembly protein</fullName>
    </submittedName>
</protein>
<dbReference type="EMBL" id="BBMZ01000014">
    <property type="protein sequence ID" value="GAL59069.1"/>
    <property type="molecule type" value="Genomic_DNA"/>
</dbReference>
<proteinExistence type="predicted"/>
<gene>
    <name evidence="1" type="ORF">EV102420_14_01280</name>
</gene>
<dbReference type="InterPro" id="IPR003458">
    <property type="entry name" value="Phage_T4_Gp38_tail_assem"/>
</dbReference>
<organism evidence="1 2">
    <name type="scientific">Pseudescherichia vulneris NBRC 102420</name>
    <dbReference type="NCBI Taxonomy" id="1115515"/>
    <lineage>
        <taxon>Bacteria</taxon>
        <taxon>Pseudomonadati</taxon>
        <taxon>Pseudomonadota</taxon>
        <taxon>Gammaproteobacteria</taxon>
        <taxon>Enterobacterales</taxon>
        <taxon>Enterobacteriaceae</taxon>
        <taxon>Pseudescherichia</taxon>
    </lineage>
</organism>
<accession>A0A090V754</accession>
<dbReference type="AlphaFoldDB" id="A0A090V754"/>
<dbReference type="Pfam" id="PF02413">
    <property type="entry name" value="Caudo_TAP"/>
    <property type="match status" value="1"/>
</dbReference>
<evidence type="ECO:0000313" key="2">
    <source>
        <dbReference type="Proteomes" id="UP000029462"/>
    </source>
</evidence>
<keyword evidence="2" id="KW-1185">Reference proteome</keyword>
<name>A0A090V754_PSEVU</name>
<reference evidence="1 2" key="1">
    <citation type="submission" date="2014-09" db="EMBL/GenBank/DDBJ databases">
        <title>Whole genome shotgun sequence of Escherichia vulneris NBRC 102420.</title>
        <authorList>
            <person name="Yoshida Y."/>
            <person name="Hosoyama A."/>
            <person name="Tsuchikane K."/>
            <person name="Ohji S."/>
            <person name="Ichikawa N."/>
            <person name="Kimura A."/>
            <person name="Yamazoe A."/>
            <person name="Ezaki T."/>
            <person name="Fujita N."/>
        </authorList>
    </citation>
    <scope>NUCLEOTIDE SEQUENCE [LARGE SCALE GENOMIC DNA]</scope>
    <source>
        <strain evidence="1 2">NBRC 102420</strain>
    </source>
</reference>
<dbReference type="Proteomes" id="UP000029462">
    <property type="component" value="Unassembled WGS sequence"/>
</dbReference>